<comment type="caution">
    <text evidence="2">The sequence shown here is derived from an EMBL/GenBank/DDBJ whole genome shotgun (WGS) entry which is preliminary data.</text>
</comment>
<evidence type="ECO:0000313" key="3">
    <source>
        <dbReference type="Proteomes" id="UP001049176"/>
    </source>
</evidence>
<name>A0A9P7RTB3_9AGAR</name>
<feature type="region of interest" description="Disordered" evidence="1">
    <location>
        <begin position="315"/>
        <end position="358"/>
    </location>
</feature>
<accession>A0A9P7RTB3</accession>
<sequence length="358" mass="40161">MKKNNVGNVQVARQTHDKGNNLAQAILVMEKRMTNLENEISALSTSVGEIAQVVKTVGQEVIAMKLKSERTMKPMHFNFLTQKGVTRLRDMFNPEFRNFPKPITKVLGRTDVKPIKFMKIAECSSGGWERTLEERIQQQLADFDESLPFAFFPGRVVFLENHHAVVFGPMAQTNKESDFELSSSFDSLIGKDRSLLFDKEEGMFYGGRYKFVDVRGVHPSGFIFDGAETTGIPKLKQIVLASQVGGARLRSKDIPNLIWEGQIRFEFIGLQFISFDNNLYRRLTRNTSIKATDTASHTANGSIVSISVKTSATAQIAPELKRRRSKSVSQSSSSGDSSDSSEDEDGKRKAKRTRLDQH</sequence>
<dbReference type="RefSeq" id="XP_043005488.1">
    <property type="nucleotide sequence ID" value="XM_043155706.1"/>
</dbReference>
<feature type="compositionally biased region" description="Low complexity" evidence="1">
    <location>
        <begin position="327"/>
        <end position="338"/>
    </location>
</feature>
<dbReference type="KEGG" id="more:E1B28_010730"/>
<keyword evidence="3" id="KW-1185">Reference proteome</keyword>
<protein>
    <submittedName>
        <fullName evidence="2">Uncharacterized protein</fullName>
    </submittedName>
</protein>
<reference evidence="2" key="1">
    <citation type="journal article" date="2021" name="Genome Biol. Evol.">
        <title>The assembled and annotated genome of the fairy-ring fungus Marasmius oreades.</title>
        <authorList>
            <person name="Hiltunen M."/>
            <person name="Ament-Velasquez S.L."/>
            <person name="Johannesson H."/>
        </authorList>
    </citation>
    <scope>NUCLEOTIDE SEQUENCE</scope>
    <source>
        <strain evidence="2">03SP1</strain>
    </source>
</reference>
<organism evidence="2 3">
    <name type="scientific">Marasmius oreades</name>
    <name type="common">fairy-ring Marasmius</name>
    <dbReference type="NCBI Taxonomy" id="181124"/>
    <lineage>
        <taxon>Eukaryota</taxon>
        <taxon>Fungi</taxon>
        <taxon>Dikarya</taxon>
        <taxon>Basidiomycota</taxon>
        <taxon>Agaricomycotina</taxon>
        <taxon>Agaricomycetes</taxon>
        <taxon>Agaricomycetidae</taxon>
        <taxon>Agaricales</taxon>
        <taxon>Marasmiineae</taxon>
        <taxon>Marasmiaceae</taxon>
        <taxon>Marasmius</taxon>
    </lineage>
</organism>
<gene>
    <name evidence="2" type="ORF">E1B28_010730</name>
</gene>
<dbReference type="OrthoDB" id="3060478at2759"/>
<dbReference type="GeneID" id="66079805"/>
<evidence type="ECO:0000256" key="1">
    <source>
        <dbReference type="SAM" id="MobiDB-lite"/>
    </source>
</evidence>
<dbReference type="AlphaFoldDB" id="A0A9P7RTB3"/>
<dbReference type="Proteomes" id="UP001049176">
    <property type="component" value="Chromosome 7"/>
</dbReference>
<evidence type="ECO:0000313" key="2">
    <source>
        <dbReference type="EMBL" id="KAG7089018.1"/>
    </source>
</evidence>
<proteinExistence type="predicted"/>
<dbReference type="EMBL" id="CM032187">
    <property type="protein sequence ID" value="KAG7089018.1"/>
    <property type="molecule type" value="Genomic_DNA"/>
</dbReference>